<dbReference type="OMA" id="NTRCALH"/>
<protein>
    <recommendedName>
        <fullName evidence="4">Protein FRA10AC1</fullName>
    </recommendedName>
</protein>
<sequence length="190" mass="22113">MDALGKLANNHGAAGAGTSGEFYRFLRMEEDDADGSWDKQLAKRYDDKLYKEYCLADMSRYKESKIGLRWRTEKEVLGGKGQFICGNKKCKETKGLRSFEVNFVYKEAGEEKQALVKLRVCPKCSYRLNYRKEKELKAARKLDKERRRHERRREAARGKRKDMRQKKEAAFGSSERSTSELETDNSRESS</sequence>
<evidence type="ECO:0008006" key="4">
    <source>
        <dbReference type="Google" id="ProtNLM"/>
    </source>
</evidence>
<keyword evidence="3" id="KW-1185">Reference proteome</keyword>
<dbReference type="OrthoDB" id="197967at2759"/>
<dbReference type="InterPro" id="IPR019129">
    <property type="entry name" value="Folate-sensitive_fs_Fra10Ac1"/>
</dbReference>
<dbReference type="Proteomes" id="UP000265515">
    <property type="component" value="Unassembled WGS sequence"/>
</dbReference>
<accession>A0A388KID8</accession>
<evidence type="ECO:0000313" key="3">
    <source>
        <dbReference type="Proteomes" id="UP000265515"/>
    </source>
</evidence>
<dbReference type="STRING" id="69332.A0A388KID8"/>
<dbReference type="EMBL" id="BFEA01000120">
    <property type="protein sequence ID" value="GBG69778.1"/>
    <property type="molecule type" value="Genomic_DNA"/>
</dbReference>
<proteinExistence type="predicted"/>
<feature type="region of interest" description="Disordered" evidence="1">
    <location>
        <begin position="139"/>
        <end position="190"/>
    </location>
</feature>
<evidence type="ECO:0000256" key="1">
    <source>
        <dbReference type="SAM" id="MobiDB-lite"/>
    </source>
</evidence>
<dbReference type="Gramene" id="GBG69778">
    <property type="protein sequence ID" value="GBG69778"/>
    <property type="gene ID" value="CBR_g4609"/>
</dbReference>
<evidence type="ECO:0000313" key="2">
    <source>
        <dbReference type="EMBL" id="GBG69778.1"/>
    </source>
</evidence>
<name>A0A388KID8_CHABU</name>
<dbReference type="Pfam" id="PF09725">
    <property type="entry name" value="Fra10Ac1"/>
    <property type="match status" value="1"/>
</dbReference>
<dbReference type="AlphaFoldDB" id="A0A388KID8"/>
<reference evidence="2 3" key="1">
    <citation type="journal article" date="2018" name="Cell">
        <title>The Chara Genome: Secondary Complexity and Implications for Plant Terrestrialization.</title>
        <authorList>
            <person name="Nishiyama T."/>
            <person name="Sakayama H."/>
            <person name="Vries J.D."/>
            <person name="Buschmann H."/>
            <person name="Saint-Marcoux D."/>
            <person name="Ullrich K.K."/>
            <person name="Haas F.B."/>
            <person name="Vanderstraeten L."/>
            <person name="Becker D."/>
            <person name="Lang D."/>
            <person name="Vosolsobe S."/>
            <person name="Rombauts S."/>
            <person name="Wilhelmsson P.K.I."/>
            <person name="Janitza P."/>
            <person name="Kern R."/>
            <person name="Heyl A."/>
            <person name="Rumpler F."/>
            <person name="Villalobos L.I.A.C."/>
            <person name="Clay J.M."/>
            <person name="Skokan R."/>
            <person name="Toyoda A."/>
            <person name="Suzuki Y."/>
            <person name="Kagoshima H."/>
            <person name="Schijlen E."/>
            <person name="Tajeshwar N."/>
            <person name="Catarino B."/>
            <person name="Hetherington A.J."/>
            <person name="Saltykova A."/>
            <person name="Bonnot C."/>
            <person name="Breuninger H."/>
            <person name="Symeonidi A."/>
            <person name="Radhakrishnan G.V."/>
            <person name="Van Nieuwerburgh F."/>
            <person name="Deforce D."/>
            <person name="Chang C."/>
            <person name="Karol K.G."/>
            <person name="Hedrich R."/>
            <person name="Ulvskov P."/>
            <person name="Glockner G."/>
            <person name="Delwiche C.F."/>
            <person name="Petrasek J."/>
            <person name="Van de Peer Y."/>
            <person name="Friml J."/>
            <person name="Beilby M."/>
            <person name="Dolan L."/>
            <person name="Kohara Y."/>
            <person name="Sugano S."/>
            <person name="Fujiyama A."/>
            <person name="Delaux P.-M."/>
            <person name="Quint M."/>
            <person name="TheiBen G."/>
            <person name="Hagemann M."/>
            <person name="Harholt J."/>
            <person name="Dunand C."/>
            <person name="Zachgo S."/>
            <person name="Langdale J."/>
            <person name="Maumus F."/>
            <person name="Straeten D.V.D."/>
            <person name="Gould S.B."/>
            <person name="Rensing S.A."/>
        </authorList>
    </citation>
    <scope>NUCLEOTIDE SEQUENCE [LARGE SCALE GENOMIC DNA]</scope>
    <source>
        <strain evidence="2 3">S276</strain>
    </source>
</reference>
<dbReference type="GO" id="GO:0016791">
    <property type="term" value="F:phosphatase activity"/>
    <property type="evidence" value="ECO:0007669"/>
    <property type="project" value="TreeGrafter"/>
</dbReference>
<dbReference type="PANTHER" id="PTHR11567">
    <property type="entry name" value="ACID PHOSPHATASE-RELATED"/>
    <property type="match status" value="1"/>
</dbReference>
<dbReference type="PANTHER" id="PTHR11567:SF25">
    <property type="entry name" value="PROTEIN FRA10AC1"/>
    <property type="match status" value="1"/>
</dbReference>
<dbReference type="InterPro" id="IPR050645">
    <property type="entry name" value="Histidine_acid_phosphatase"/>
</dbReference>
<organism evidence="2 3">
    <name type="scientific">Chara braunii</name>
    <name type="common">Braun's stonewort</name>
    <dbReference type="NCBI Taxonomy" id="69332"/>
    <lineage>
        <taxon>Eukaryota</taxon>
        <taxon>Viridiplantae</taxon>
        <taxon>Streptophyta</taxon>
        <taxon>Charophyceae</taxon>
        <taxon>Charales</taxon>
        <taxon>Characeae</taxon>
        <taxon>Chara</taxon>
    </lineage>
</organism>
<comment type="caution">
    <text evidence="2">The sequence shown here is derived from an EMBL/GenBank/DDBJ whole genome shotgun (WGS) entry which is preliminary data.</text>
</comment>
<gene>
    <name evidence="2" type="ORF">CBR_g4609</name>
</gene>